<comment type="similarity">
    <text evidence="2 12">Belongs to the two pore domain potassium channel (TC 1.A.1.8) family.</text>
</comment>
<dbReference type="PANTHER" id="PTHR11003">
    <property type="entry name" value="POTASSIUM CHANNEL, SUBFAMILY K"/>
    <property type="match status" value="1"/>
</dbReference>
<dbReference type="Gene3D" id="1.10.287.70">
    <property type="match status" value="1"/>
</dbReference>
<evidence type="ECO:0000256" key="6">
    <source>
        <dbReference type="ARBA" id="ARBA00022826"/>
    </source>
</evidence>
<dbReference type="PRINTS" id="PR01095">
    <property type="entry name" value="TASKCHANNEL"/>
</dbReference>
<evidence type="ECO:0000256" key="5">
    <source>
        <dbReference type="ARBA" id="ARBA00022692"/>
    </source>
</evidence>
<dbReference type="GeneTree" id="ENSGT00940000164048"/>
<comment type="subcellular location">
    <subcellularLocation>
        <location evidence="1">Membrane</location>
        <topology evidence="1">Multi-pass membrane protein</topology>
    </subcellularLocation>
</comment>
<feature type="domain" description="Potassium channel" evidence="14">
    <location>
        <begin position="107"/>
        <end position="144"/>
    </location>
</feature>
<evidence type="ECO:0000256" key="3">
    <source>
        <dbReference type="ARBA" id="ARBA00022448"/>
    </source>
</evidence>
<dbReference type="PRINTS" id="PR01333">
    <property type="entry name" value="2POREKCHANEL"/>
</dbReference>
<dbReference type="Pfam" id="PF07885">
    <property type="entry name" value="Ion_trans_2"/>
    <property type="match status" value="2"/>
</dbReference>
<feature type="transmembrane region" description="Helical" evidence="13">
    <location>
        <begin position="118"/>
        <end position="138"/>
    </location>
</feature>
<keyword evidence="9 12" id="KW-0406">Ion transport</keyword>
<feature type="domain" description="Potassium channel" evidence="14">
    <location>
        <begin position="171"/>
        <end position="249"/>
    </location>
</feature>
<keyword evidence="7" id="KW-0630">Potassium</keyword>
<evidence type="ECO:0000256" key="9">
    <source>
        <dbReference type="ARBA" id="ARBA00023065"/>
    </source>
</evidence>
<dbReference type="Ensembl" id="ENSECRT00000002765.1">
    <property type="protein sequence ID" value="ENSECRP00000002723.1"/>
    <property type="gene ID" value="ENSECRG00000001849.1"/>
</dbReference>
<reference evidence="15" key="3">
    <citation type="submission" date="2025-09" db="UniProtKB">
        <authorList>
            <consortium name="Ensembl"/>
        </authorList>
    </citation>
    <scope>IDENTIFICATION</scope>
</reference>
<sequence>TNMPSWSLFPWCRGFHIPSTVVLTLIYIVYVLAGGAIFWKLEGDVAYKSIAEMESKKVEVLSKFTCIDRDSMNGLAQVVAASRFGPQYVSSTYGTPSLLCANFVSQGYGNMAPSTPDGQIFCVFFALFGIPLNMVVLNRIGKYMLSMEQKVSASRTVRVVIGLLSFLAGLSFFFCVPTVLFHVYEDWTYHQAFYYSFITLSTIGFGDLVAGINPDVTYPSWYRDFMGFWIFFGLAWLAQVINFCINVLEDLSGYLKQKQCPKPSCPLTHKRVPMWVKPPGHHSQRLGMHPLVVLQCSPLPQSHLSLQCWEKVFAPFLKSHFVYLC</sequence>
<evidence type="ECO:0000259" key="14">
    <source>
        <dbReference type="Pfam" id="PF07885"/>
    </source>
</evidence>
<keyword evidence="3 12" id="KW-0813">Transport</keyword>
<dbReference type="InterPro" id="IPR013099">
    <property type="entry name" value="K_chnl_dom"/>
</dbReference>
<dbReference type="InterPro" id="IPR003092">
    <property type="entry name" value="2pore_dom_K_chnl_TASK"/>
</dbReference>
<reference evidence="15" key="2">
    <citation type="submission" date="2025-08" db="UniProtKB">
        <authorList>
            <consortium name="Ensembl"/>
        </authorList>
    </citation>
    <scope>IDENTIFICATION</scope>
</reference>
<dbReference type="SUPFAM" id="SSF81324">
    <property type="entry name" value="Voltage-gated potassium channels"/>
    <property type="match status" value="2"/>
</dbReference>
<feature type="transmembrane region" description="Helical" evidence="13">
    <location>
        <begin position="21"/>
        <end position="39"/>
    </location>
</feature>
<evidence type="ECO:0000256" key="10">
    <source>
        <dbReference type="ARBA" id="ARBA00023136"/>
    </source>
</evidence>
<dbReference type="GO" id="GO:0022841">
    <property type="term" value="F:potassium ion leak channel activity"/>
    <property type="evidence" value="ECO:0007669"/>
    <property type="project" value="TreeGrafter"/>
</dbReference>
<evidence type="ECO:0000256" key="8">
    <source>
        <dbReference type="ARBA" id="ARBA00022989"/>
    </source>
</evidence>
<keyword evidence="11 12" id="KW-0407">Ion channel</keyword>
<keyword evidence="5 12" id="KW-0812">Transmembrane</keyword>
<dbReference type="GO" id="GO:0015271">
    <property type="term" value="F:outward rectifier potassium channel activity"/>
    <property type="evidence" value="ECO:0007669"/>
    <property type="project" value="TreeGrafter"/>
</dbReference>
<feature type="transmembrane region" description="Helical" evidence="13">
    <location>
        <begin position="225"/>
        <end position="248"/>
    </location>
</feature>
<evidence type="ECO:0000313" key="15">
    <source>
        <dbReference type="Ensembl" id="ENSECRP00000002723.1"/>
    </source>
</evidence>
<dbReference type="AlphaFoldDB" id="A0A8C4RJS6"/>
<evidence type="ECO:0000256" key="4">
    <source>
        <dbReference type="ARBA" id="ARBA00022538"/>
    </source>
</evidence>
<evidence type="ECO:0000313" key="16">
    <source>
        <dbReference type="Proteomes" id="UP000694620"/>
    </source>
</evidence>
<keyword evidence="4" id="KW-0633">Potassium transport</keyword>
<dbReference type="PANTHER" id="PTHR11003:SF329">
    <property type="entry name" value="POTASSIUM CHANNEL SUBFAMILY K MEMBER 17-LIKE"/>
    <property type="match status" value="1"/>
</dbReference>
<protein>
    <submittedName>
        <fullName evidence="15">Potassium channel, subfamily K, member 17</fullName>
    </submittedName>
</protein>
<keyword evidence="10 13" id="KW-0472">Membrane</keyword>
<reference evidence="15" key="1">
    <citation type="submission" date="2021-06" db="EMBL/GenBank/DDBJ databases">
        <authorList>
            <consortium name="Wellcome Sanger Institute Data Sharing"/>
        </authorList>
    </citation>
    <scope>NUCLEOTIDE SEQUENCE [LARGE SCALE GENOMIC DNA]</scope>
</reference>
<dbReference type="Proteomes" id="UP000694620">
    <property type="component" value="Chromosome 3"/>
</dbReference>
<feature type="transmembrane region" description="Helical" evidence="13">
    <location>
        <begin position="192"/>
        <end position="213"/>
    </location>
</feature>
<organism evidence="15 16">
    <name type="scientific">Erpetoichthys calabaricus</name>
    <name type="common">Rope fish</name>
    <name type="synonym">Calamoichthys calabaricus</name>
    <dbReference type="NCBI Taxonomy" id="27687"/>
    <lineage>
        <taxon>Eukaryota</taxon>
        <taxon>Metazoa</taxon>
        <taxon>Chordata</taxon>
        <taxon>Craniata</taxon>
        <taxon>Vertebrata</taxon>
        <taxon>Euteleostomi</taxon>
        <taxon>Actinopterygii</taxon>
        <taxon>Polypteriformes</taxon>
        <taxon>Polypteridae</taxon>
        <taxon>Erpetoichthys</taxon>
    </lineage>
</organism>
<evidence type="ECO:0000256" key="2">
    <source>
        <dbReference type="ARBA" id="ARBA00006666"/>
    </source>
</evidence>
<accession>A0A8C4RJS6</accession>
<evidence type="ECO:0000256" key="13">
    <source>
        <dbReference type="SAM" id="Phobius"/>
    </source>
</evidence>
<evidence type="ECO:0000256" key="12">
    <source>
        <dbReference type="RuleBase" id="RU003857"/>
    </source>
</evidence>
<dbReference type="GO" id="GO:0005886">
    <property type="term" value="C:plasma membrane"/>
    <property type="evidence" value="ECO:0007669"/>
    <property type="project" value="TreeGrafter"/>
</dbReference>
<keyword evidence="6" id="KW-0631">Potassium channel</keyword>
<dbReference type="GO" id="GO:0030322">
    <property type="term" value="P:stabilization of membrane potential"/>
    <property type="evidence" value="ECO:0007669"/>
    <property type="project" value="TreeGrafter"/>
</dbReference>
<evidence type="ECO:0000256" key="11">
    <source>
        <dbReference type="ARBA" id="ARBA00023303"/>
    </source>
</evidence>
<dbReference type="InterPro" id="IPR003280">
    <property type="entry name" value="2pore_dom_K_chnl"/>
</dbReference>
<evidence type="ECO:0000256" key="1">
    <source>
        <dbReference type="ARBA" id="ARBA00004141"/>
    </source>
</evidence>
<evidence type="ECO:0000256" key="7">
    <source>
        <dbReference type="ARBA" id="ARBA00022958"/>
    </source>
</evidence>
<feature type="transmembrane region" description="Helical" evidence="13">
    <location>
        <begin position="159"/>
        <end position="180"/>
    </location>
</feature>
<proteinExistence type="inferred from homology"/>
<name>A0A8C4RJS6_ERPCA</name>
<keyword evidence="8 13" id="KW-1133">Transmembrane helix</keyword>
<keyword evidence="16" id="KW-1185">Reference proteome</keyword>